<protein>
    <submittedName>
        <fullName evidence="3">Microcystin-dependent protein</fullName>
    </submittedName>
</protein>
<organism evidence="3 4">
    <name type="scientific">Epilithonimonas pallida</name>
    <dbReference type="NCBI Taxonomy" id="373671"/>
    <lineage>
        <taxon>Bacteria</taxon>
        <taxon>Pseudomonadati</taxon>
        <taxon>Bacteroidota</taxon>
        <taxon>Flavobacteriia</taxon>
        <taxon>Flavobacteriales</taxon>
        <taxon>Weeksellaceae</taxon>
        <taxon>Chryseobacterium group</taxon>
        <taxon>Epilithonimonas</taxon>
    </lineage>
</organism>
<accession>A0ABY1R146</accession>
<dbReference type="EMBL" id="FXUO01000002">
    <property type="protein sequence ID" value="SMP89567.1"/>
    <property type="molecule type" value="Genomic_DNA"/>
</dbReference>
<sequence length="190" mass="20300">MKKIKIKILVFLLMLSLKLSAQGSDPFVGQIMWVPYNFAPKGWAECKGQILPISQNTALFSLLGTTFGGNGQTTFALPDMQGRTIIGDSADYPTGTTTGEANVTLLSTEIPAHTHVVNAVKVEGNQNLPSGNFPADTKAGDPEYSDAVANTTMHPLMINPTGGGQPHNNMQPYGTLKCIIALQGVYPQRP</sequence>
<dbReference type="Pfam" id="PF07484">
    <property type="entry name" value="Collar"/>
    <property type="match status" value="1"/>
</dbReference>
<dbReference type="SUPFAM" id="SSF88874">
    <property type="entry name" value="Receptor-binding domain of short tail fibre protein gp12"/>
    <property type="match status" value="1"/>
</dbReference>
<evidence type="ECO:0000256" key="1">
    <source>
        <dbReference type="SAM" id="SignalP"/>
    </source>
</evidence>
<reference evidence="3 4" key="1">
    <citation type="submission" date="2017-05" db="EMBL/GenBank/DDBJ databases">
        <authorList>
            <person name="Varghese N."/>
            <person name="Submissions S."/>
        </authorList>
    </citation>
    <scope>NUCLEOTIDE SEQUENCE [LARGE SCALE GENOMIC DNA]</scope>
    <source>
        <strain evidence="3 4">DSM 18015</strain>
    </source>
</reference>
<gene>
    <name evidence="3" type="ORF">SAMN05421679_10232</name>
</gene>
<dbReference type="RefSeq" id="WP_283415561.1">
    <property type="nucleotide sequence ID" value="NZ_FXUO01000002.1"/>
</dbReference>
<evidence type="ECO:0000313" key="3">
    <source>
        <dbReference type="EMBL" id="SMP89567.1"/>
    </source>
</evidence>
<proteinExistence type="predicted"/>
<keyword evidence="4" id="KW-1185">Reference proteome</keyword>
<dbReference type="Gene3D" id="3.90.1340.10">
    <property type="entry name" value="Phage tail collar domain"/>
    <property type="match status" value="1"/>
</dbReference>
<keyword evidence="1" id="KW-0732">Signal</keyword>
<evidence type="ECO:0000259" key="2">
    <source>
        <dbReference type="Pfam" id="PF07484"/>
    </source>
</evidence>
<evidence type="ECO:0000313" key="4">
    <source>
        <dbReference type="Proteomes" id="UP001158050"/>
    </source>
</evidence>
<dbReference type="InterPro" id="IPR011083">
    <property type="entry name" value="Phage_tail_collar_dom"/>
</dbReference>
<dbReference type="Proteomes" id="UP001158050">
    <property type="component" value="Unassembled WGS sequence"/>
</dbReference>
<dbReference type="InterPro" id="IPR037053">
    <property type="entry name" value="Phage_tail_collar_dom_sf"/>
</dbReference>
<feature type="chain" id="PRO_5045777992" evidence="1">
    <location>
        <begin position="22"/>
        <end position="190"/>
    </location>
</feature>
<name>A0ABY1R146_9FLAO</name>
<comment type="caution">
    <text evidence="3">The sequence shown here is derived from an EMBL/GenBank/DDBJ whole genome shotgun (WGS) entry which is preliminary data.</text>
</comment>
<feature type="domain" description="Phage tail collar" evidence="2">
    <location>
        <begin position="29"/>
        <end position="85"/>
    </location>
</feature>
<feature type="signal peptide" evidence="1">
    <location>
        <begin position="1"/>
        <end position="21"/>
    </location>
</feature>